<evidence type="ECO:0000313" key="3">
    <source>
        <dbReference type="Proteomes" id="UP001236014"/>
    </source>
</evidence>
<proteinExistence type="predicted"/>
<keyword evidence="1" id="KW-1133">Transmembrane helix</keyword>
<evidence type="ECO:0000256" key="1">
    <source>
        <dbReference type="SAM" id="Phobius"/>
    </source>
</evidence>
<protein>
    <recommendedName>
        <fullName evidence="4">DUF3592 domain-containing protein</fullName>
    </recommendedName>
</protein>
<dbReference type="KEGG" id="acab:QRX50_04835"/>
<reference evidence="2 3" key="1">
    <citation type="submission" date="2023-06" db="EMBL/GenBank/DDBJ databases">
        <authorList>
            <person name="Oyuntsetseg B."/>
            <person name="Kim S.B."/>
        </authorList>
    </citation>
    <scope>NUCLEOTIDE SEQUENCE [LARGE SCALE GENOMIC DNA]</scope>
    <source>
        <strain evidence="2 3">2-15</strain>
    </source>
</reference>
<accession>A0A9Y2IK79</accession>
<dbReference type="AlphaFoldDB" id="A0A9Y2IK79"/>
<sequence length="157" mass="17137">MTVRRERARRIGWFAVLGVASLLTVMCVSLLFAAIRNDNAIESHLGTATATVESVNFDRTIIQFQSPDGIVHSPANGVLYPSGLLAGQLVAIEYDVTNPDRTARVAGRTATLTLLPLGTTILFTWLVAGPLMWWLRRLIKRDRAARAATEVPEVPVA</sequence>
<feature type="transmembrane region" description="Helical" evidence="1">
    <location>
        <begin position="12"/>
        <end position="35"/>
    </location>
</feature>
<feature type="transmembrane region" description="Helical" evidence="1">
    <location>
        <begin position="114"/>
        <end position="135"/>
    </location>
</feature>
<dbReference type="RefSeq" id="WP_285970760.1">
    <property type="nucleotide sequence ID" value="NZ_CP127294.1"/>
</dbReference>
<keyword evidence="1" id="KW-0812">Transmembrane</keyword>
<gene>
    <name evidence="2" type="ORF">QRX50_04835</name>
</gene>
<organism evidence="2 3">
    <name type="scientific">Amycolatopsis carbonis</name>
    <dbReference type="NCBI Taxonomy" id="715471"/>
    <lineage>
        <taxon>Bacteria</taxon>
        <taxon>Bacillati</taxon>
        <taxon>Actinomycetota</taxon>
        <taxon>Actinomycetes</taxon>
        <taxon>Pseudonocardiales</taxon>
        <taxon>Pseudonocardiaceae</taxon>
        <taxon>Amycolatopsis</taxon>
    </lineage>
</organism>
<keyword evidence="1" id="KW-0472">Membrane</keyword>
<keyword evidence="3" id="KW-1185">Reference proteome</keyword>
<dbReference type="Proteomes" id="UP001236014">
    <property type="component" value="Chromosome"/>
</dbReference>
<evidence type="ECO:0008006" key="4">
    <source>
        <dbReference type="Google" id="ProtNLM"/>
    </source>
</evidence>
<name>A0A9Y2IK79_9PSEU</name>
<dbReference type="EMBL" id="CP127294">
    <property type="protein sequence ID" value="WIX80118.1"/>
    <property type="molecule type" value="Genomic_DNA"/>
</dbReference>
<evidence type="ECO:0000313" key="2">
    <source>
        <dbReference type="EMBL" id="WIX80118.1"/>
    </source>
</evidence>